<organism evidence="2 3">
    <name type="scientific">Butyrivibrio hungatei</name>
    <dbReference type="NCBI Taxonomy" id="185008"/>
    <lineage>
        <taxon>Bacteria</taxon>
        <taxon>Bacillati</taxon>
        <taxon>Bacillota</taxon>
        <taxon>Clostridia</taxon>
        <taxon>Lachnospirales</taxon>
        <taxon>Lachnospiraceae</taxon>
        <taxon>Butyrivibrio</taxon>
    </lineage>
</organism>
<feature type="transmembrane region" description="Helical" evidence="1">
    <location>
        <begin position="39"/>
        <end position="59"/>
    </location>
</feature>
<protein>
    <recommendedName>
        <fullName evidence="4">HD domain-containing protein</fullName>
    </recommendedName>
</protein>
<sequence length="403" mass="45945">MENDKISNLKIRLLYVAMLVFTGVIVFAFSFFTDKSYEAILRNTIVSVAIAGTVVFMLVDAVSDGQSRLLYDNNVVRNRFVVGYFVTLILACIFSLIPNVLWPYMSLFVMLALFSNTEIGMISGVGLVSISVMLEKNGGCGELFMYILAGAVAIAMFRNLEENTEIGIPTFISLMMQAVFLVAYNVLFLNRTFSAYLLVSPAINIMLNLTILLIFLNIFGVYVIRRTNDMYMVINDADFPLLVTLKENNKDEYYRAIHTAYIAERIALGLNINARAVKNCSYYHRIGVLEGKSKWDDVKHIYTDNSFPTEAMDFLHDYIEPKKNEPKSKEALAVQLGEVLIASIMYLLKKDKDAKIDYDNLIDSIIDKKVSDGDLKDYDVTFRELEVMKKIMKKEKLYYDFLR</sequence>
<feature type="transmembrane region" description="Helical" evidence="1">
    <location>
        <begin position="107"/>
        <end position="131"/>
    </location>
</feature>
<proteinExistence type="predicted"/>
<dbReference type="EMBL" id="FMUR01000004">
    <property type="protein sequence ID" value="SCX85387.1"/>
    <property type="molecule type" value="Genomic_DNA"/>
</dbReference>
<evidence type="ECO:0000256" key="1">
    <source>
        <dbReference type="SAM" id="Phobius"/>
    </source>
</evidence>
<feature type="transmembrane region" description="Helical" evidence="1">
    <location>
        <begin position="80"/>
        <end position="101"/>
    </location>
</feature>
<gene>
    <name evidence="2" type="ORF">SAMN02910451_00542</name>
</gene>
<feature type="transmembrane region" description="Helical" evidence="1">
    <location>
        <begin position="195"/>
        <end position="224"/>
    </location>
</feature>
<dbReference type="RefSeq" id="WP_074461324.1">
    <property type="nucleotide sequence ID" value="NZ_FMUR01000004.1"/>
</dbReference>
<evidence type="ECO:0008006" key="4">
    <source>
        <dbReference type="Google" id="ProtNLM"/>
    </source>
</evidence>
<keyword evidence="3" id="KW-1185">Reference proteome</keyword>
<dbReference type="AlphaFoldDB" id="A0A1G5B5J6"/>
<name>A0A1G5B5J6_9FIRM</name>
<keyword evidence="1" id="KW-0812">Transmembrane</keyword>
<evidence type="ECO:0000313" key="2">
    <source>
        <dbReference type="EMBL" id="SCX85387.1"/>
    </source>
</evidence>
<feature type="transmembrane region" description="Helical" evidence="1">
    <location>
        <begin position="143"/>
        <end position="160"/>
    </location>
</feature>
<dbReference type="Proteomes" id="UP000183047">
    <property type="component" value="Unassembled WGS sequence"/>
</dbReference>
<feature type="transmembrane region" description="Helical" evidence="1">
    <location>
        <begin position="12"/>
        <end position="33"/>
    </location>
</feature>
<keyword evidence="1" id="KW-0472">Membrane</keyword>
<reference evidence="3" key="1">
    <citation type="submission" date="2016-10" db="EMBL/GenBank/DDBJ databases">
        <authorList>
            <person name="Varghese N."/>
            <person name="Submissions S."/>
        </authorList>
    </citation>
    <scope>NUCLEOTIDE SEQUENCE [LARGE SCALE GENOMIC DNA]</scope>
    <source>
        <strain evidence="3">XBD2006</strain>
    </source>
</reference>
<accession>A0A1G5B5J6</accession>
<dbReference type="OrthoDB" id="2001381at2"/>
<evidence type="ECO:0000313" key="3">
    <source>
        <dbReference type="Proteomes" id="UP000183047"/>
    </source>
</evidence>
<feature type="transmembrane region" description="Helical" evidence="1">
    <location>
        <begin position="166"/>
        <end position="188"/>
    </location>
</feature>
<keyword evidence="1" id="KW-1133">Transmembrane helix</keyword>